<organism evidence="2 3">
    <name type="scientific">Pelistega indica</name>
    <dbReference type="NCBI Taxonomy" id="1414851"/>
    <lineage>
        <taxon>Bacteria</taxon>
        <taxon>Pseudomonadati</taxon>
        <taxon>Pseudomonadota</taxon>
        <taxon>Betaproteobacteria</taxon>
        <taxon>Burkholderiales</taxon>
        <taxon>Alcaligenaceae</taxon>
        <taxon>Pelistega</taxon>
    </lineage>
</organism>
<dbReference type="PANTHER" id="PTHR43014">
    <property type="entry name" value="MERCURIC REDUCTASE"/>
    <property type="match status" value="1"/>
</dbReference>
<evidence type="ECO:0000313" key="3">
    <source>
        <dbReference type="Proteomes" id="UP000018766"/>
    </source>
</evidence>
<dbReference type="PRINTS" id="PR00411">
    <property type="entry name" value="PNDRDTASEI"/>
</dbReference>
<name>V8G9S3_9BURK</name>
<dbReference type="AlphaFoldDB" id="V8G9S3"/>
<dbReference type="Pfam" id="PF07992">
    <property type="entry name" value="Pyr_redox_2"/>
    <property type="match status" value="1"/>
</dbReference>
<accession>V8G9S3</accession>
<reference evidence="2 3" key="1">
    <citation type="submission" date="2013-11" db="EMBL/GenBank/DDBJ databases">
        <title>Genomic analysis of Pelistega sp. HM-7.</title>
        <authorList>
            <person name="Kumbhare S.V."/>
            <person name="Shetty S.A."/>
            <person name="Sharma O."/>
            <person name="Dhotre D.P."/>
        </authorList>
    </citation>
    <scope>NUCLEOTIDE SEQUENCE [LARGE SCALE GENOMIC DNA]</scope>
    <source>
        <strain evidence="2 3">HM-7</strain>
    </source>
</reference>
<dbReference type="GO" id="GO:0050660">
    <property type="term" value="F:flavin adenine dinucleotide binding"/>
    <property type="evidence" value="ECO:0007669"/>
    <property type="project" value="TreeGrafter"/>
</dbReference>
<keyword evidence="3" id="KW-1185">Reference proteome</keyword>
<evidence type="ECO:0000259" key="1">
    <source>
        <dbReference type="Pfam" id="PF07992"/>
    </source>
</evidence>
<gene>
    <name evidence="2" type="ORF">V757_01740</name>
</gene>
<dbReference type="InterPro" id="IPR036188">
    <property type="entry name" value="FAD/NAD-bd_sf"/>
</dbReference>
<dbReference type="Gene3D" id="3.50.50.60">
    <property type="entry name" value="FAD/NAD(P)-binding domain"/>
    <property type="match status" value="2"/>
</dbReference>
<proteinExistence type="predicted"/>
<dbReference type="PATRIC" id="fig|1414851.3.peg.374"/>
<dbReference type="SUPFAM" id="SSF51905">
    <property type="entry name" value="FAD/NAD(P)-binding domain"/>
    <property type="match status" value="1"/>
</dbReference>
<protein>
    <recommendedName>
        <fullName evidence="1">FAD/NAD(P)-binding domain-containing protein</fullName>
    </recommendedName>
</protein>
<dbReference type="GO" id="GO:0003955">
    <property type="term" value="F:NAD(P)H dehydrogenase (quinone) activity"/>
    <property type="evidence" value="ECO:0007669"/>
    <property type="project" value="TreeGrafter"/>
</dbReference>
<dbReference type="InterPro" id="IPR023753">
    <property type="entry name" value="FAD/NAD-binding_dom"/>
</dbReference>
<dbReference type="PANTHER" id="PTHR43014:SF4">
    <property type="entry name" value="PYRIDINE NUCLEOTIDE-DISULFIDE OXIDOREDUCTASE RCLA-RELATED"/>
    <property type="match status" value="1"/>
</dbReference>
<dbReference type="Proteomes" id="UP000018766">
    <property type="component" value="Unassembled WGS sequence"/>
</dbReference>
<evidence type="ECO:0000313" key="2">
    <source>
        <dbReference type="EMBL" id="ETD72861.1"/>
    </source>
</evidence>
<sequence>MLPREEQDIATLAQEYLQAKNINFVFNANLTQVRNEGETVVITDNSQDYSFDAVLYATGRKPNVSSLNLEATDIKLTEKGAIQVNEYCETTVPNVFAVGDVNGGPQFTYISLDDFRIVLTI</sequence>
<dbReference type="PRINTS" id="PR00368">
    <property type="entry name" value="FADPNR"/>
</dbReference>
<comment type="caution">
    <text evidence="2">The sequence shown here is derived from an EMBL/GenBank/DDBJ whole genome shotgun (WGS) entry which is preliminary data.</text>
</comment>
<feature type="domain" description="FAD/NAD(P)-binding" evidence="1">
    <location>
        <begin position="3"/>
        <end position="110"/>
    </location>
</feature>
<dbReference type="EMBL" id="AYSV01000011">
    <property type="protein sequence ID" value="ETD72861.1"/>
    <property type="molecule type" value="Genomic_DNA"/>
</dbReference>